<keyword evidence="9" id="KW-1185">Reference proteome</keyword>
<dbReference type="PANTHER" id="PTHR46471:SF2">
    <property type="entry name" value="CHITIN DEACETYLASE-RELATED"/>
    <property type="match status" value="1"/>
</dbReference>
<comment type="caution">
    <text evidence="8">The sequence shown here is derived from an EMBL/GenBank/DDBJ whole genome shotgun (WGS) entry which is preliminary data.</text>
</comment>
<name>A0ABR2XDV5_9PEZI</name>
<proteinExistence type="predicted"/>
<dbReference type="PROSITE" id="PS51677">
    <property type="entry name" value="NODB"/>
    <property type="match status" value="1"/>
</dbReference>
<evidence type="ECO:0000256" key="5">
    <source>
        <dbReference type="ARBA" id="ARBA00023277"/>
    </source>
</evidence>
<keyword evidence="2" id="KW-0479">Metal-binding</keyword>
<evidence type="ECO:0000256" key="3">
    <source>
        <dbReference type="ARBA" id="ARBA00022729"/>
    </source>
</evidence>
<dbReference type="InterPro" id="IPR011330">
    <property type="entry name" value="Glyco_hydro/deAcase_b/a-brl"/>
</dbReference>
<gene>
    <name evidence="8" type="ORF">SCAR479_11438</name>
</gene>
<evidence type="ECO:0000256" key="2">
    <source>
        <dbReference type="ARBA" id="ARBA00022723"/>
    </source>
</evidence>
<evidence type="ECO:0000256" key="1">
    <source>
        <dbReference type="ARBA" id="ARBA00001941"/>
    </source>
</evidence>
<reference evidence="8 9" key="1">
    <citation type="submission" date="2024-02" db="EMBL/GenBank/DDBJ databases">
        <title>First draft genome assembly of two strains of Seiridium cardinale.</title>
        <authorList>
            <person name="Emiliani G."/>
            <person name="Scali E."/>
        </authorList>
    </citation>
    <scope>NUCLEOTIDE SEQUENCE [LARGE SCALE GENOMIC DNA]</scope>
    <source>
        <strain evidence="8 9">BM-138-000479</strain>
    </source>
</reference>
<evidence type="ECO:0000256" key="4">
    <source>
        <dbReference type="ARBA" id="ARBA00022801"/>
    </source>
</evidence>
<evidence type="ECO:0000259" key="7">
    <source>
        <dbReference type="PROSITE" id="PS51677"/>
    </source>
</evidence>
<dbReference type="Gene3D" id="3.20.20.370">
    <property type="entry name" value="Glycoside hydrolase/deacetylase"/>
    <property type="match status" value="1"/>
</dbReference>
<dbReference type="Proteomes" id="UP001465668">
    <property type="component" value="Unassembled WGS sequence"/>
</dbReference>
<keyword evidence="4" id="KW-0378">Hydrolase</keyword>
<dbReference type="EMBL" id="JARVKM010000068">
    <property type="protein sequence ID" value="KAK9771957.1"/>
    <property type="molecule type" value="Genomic_DNA"/>
</dbReference>
<sequence>MRSILESWWGQKIDAYTYKVDLNACIGTVPNGGYAVVGRQQSAVLVSCGLEYARAAPSLQLSPRGQPDTLTAHFEYLNRTSIGSAIIIIEDVKLGQQLSRDLRNFAGITIPTCYEGTPAAALSPLPGFDALKNSPSGPDVVVNRPGIGTVPVVEHLDDAGFKSIFFVVNFFGYRKIYEKTTRYPDLIRSMYSRGHQVTLHTWTHLNMGKVGKQAYIRQMLDNEKALAQVLDTIPSYMRPPFGSCSDECLKEMGKLWYDVTHGSIDTNDFEHDTKSQYNVSIETSDKDLEAGGTVALTHNIKFYTADKMVPHMIAQLERRGPEGVTFGECLGDPKENWYREVKN</sequence>
<dbReference type="Pfam" id="PF01522">
    <property type="entry name" value="Polysacc_deac_1"/>
    <property type="match status" value="1"/>
</dbReference>
<dbReference type="PANTHER" id="PTHR46471">
    <property type="entry name" value="CHITIN DEACETYLASE"/>
    <property type="match status" value="1"/>
</dbReference>
<evidence type="ECO:0000256" key="6">
    <source>
        <dbReference type="ARBA" id="ARBA00023285"/>
    </source>
</evidence>
<feature type="domain" description="NodB homology" evidence="7">
    <location>
        <begin position="135"/>
        <end position="327"/>
    </location>
</feature>
<dbReference type="Gene3D" id="2.40.160.210">
    <property type="entry name" value="Acyl-CoA thioesterase, double hotdog domain"/>
    <property type="match status" value="1"/>
</dbReference>
<evidence type="ECO:0000313" key="9">
    <source>
        <dbReference type="Proteomes" id="UP001465668"/>
    </source>
</evidence>
<keyword evidence="3" id="KW-0732">Signal</keyword>
<organism evidence="8 9">
    <name type="scientific">Seiridium cardinale</name>
    <dbReference type="NCBI Taxonomy" id="138064"/>
    <lineage>
        <taxon>Eukaryota</taxon>
        <taxon>Fungi</taxon>
        <taxon>Dikarya</taxon>
        <taxon>Ascomycota</taxon>
        <taxon>Pezizomycotina</taxon>
        <taxon>Sordariomycetes</taxon>
        <taxon>Xylariomycetidae</taxon>
        <taxon>Amphisphaeriales</taxon>
        <taxon>Sporocadaceae</taxon>
        <taxon>Seiridium</taxon>
    </lineage>
</organism>
<evidence type="ECO:0000313" key="8">
    <source>
        <dbReference type="EMBL" id="KAK9771957.1"/>
    </source>
</evidence>
<dbReference type="InterPro" id="IPR042171">
    <property type="entry name" value="Acyl-CoA_hotdog"/>
</dbReference>
<comment type="cofactor">
    <cofactor evidence="1">
        <name>Co(2+)</name>
        <dbReference type="ChEBI" id="CHEBI:48828"/>
    </cofactor>
</comment>
<accession>A0ABR2XDV5</accession>
<protein>
    <recommendedName>
        <fullName evidence="7">NodB homology domain-containing protein</fullName>
    </recommendedName>
</protein>
<dbReference type="SUPFAM" id="SSF88713">
    <property type="entry name" value="Glycoside hydrolase/deacetylase"/>
    <property type="match status" value="1"/>
</dbReference>
<dbReference type="InterPro" id="IPR002509">
    <property type="entry name" value="NODB_dom"/>
</dbReference>
<keyword evidence="6" id="KW-0170">Cobalt</keyword>
<keyword evidence="5" id="KW-0119">Carbohydrate metabolism</keyword>